<reference evidence="4 5" key="1">
    <citation type="submission" date="2019-12" db="EMBL/GenBank/DDBJ databases">
        <authorList>
            <person name="Alioto T."/>
            <person name="Alioto T."/>
            <person name="Gomez Garrido J."/>
        </authorList>
    </citation>
    <scope>NUCLEOTIDE SEQUENCE [LARGE SCALE GENOMIC DNA]</scope>
</reference>
<dbReference type="Pfam" id="PF02458">
    <property type="entry name" value="Transferase"/>
    <property type="match status" value="1"/>
</dbReference>
<dbReference type="Gramene" id="OE9A098513T1">
    <property type="protein sequence ID" value="OE9A098513C1"/>
    <property type="gene ID" value="OE9A098513"/>
</dbReference>
<organism evidence="4 5">
    <name type="scientific">Olea europaea subsp. europaea</name>
    <dbReference type="NCBI Taxonomy" id="158383"/>
    <lineage>
        <taxon>Eukaryota</taxon>
        <taxon>Viridiplantae</taxon>
        <taxon>Streptophyta</taxon>
        <taxon>Embryophyta</taxon>
        <taxon>Tracheophyta</taxon>
        <taxon>Spermatophyta</taxon>
        <taxon>Magnoliopsida</taxon>
        <taxon>eudicotyledons</taxon>
        <taxon>Gunneridae</taxon>
        <taxon>Pentapetalae</taxon>
        <taxon>asterids</taxon>
        <taxon>lamiids</taxon>
        <taxon>Lamiales</taxon>
        <taxon>Oleaceae</taxon>
        <taxon>Oleeae</taxon>
        <taxon>Olea</taxon>
    </lineage>
</organism>
<dbReference type="OrthoDB" id="671439at2759"/>
<dbReference type="GO" id="GO:0016746">
    <property type="term" value="F:acyltransferase activity"/>
    <property type="evidence" value="ECO:0007669"/>
    <property type="project" value="UniProtKB-KW"/>
</dbReference>
<name>A0A8S0PW15_OLEEU</name>
<proteinExistence type="inferred from homology"/>
<keyword evidence="2" id="KW-0808">Transferase</keyword>
<accession>A0A8S0PW15</accession>
<dbReference type="PANTHER" id="PTHR31623">
    <property type="entry name" value="F21J9.9"/>
    <property type="match status" value="1"/>
</dbReference>
<gene>
    <name evidence="4" type="ORF">OLEA9_A098513</name>
</gene>
<dbReference type="InterPro" id="IPR023213">
    <property type="entry name" value="CAT-like_dom_sf"/>
</dbReference>
<dbReference type="PANTHER" id="PTHR31623:SF124">
    <property type="entry name" value="VINORINE SYNTHASE-RELATED"/>
    <property type="match status" value="1"/>
</dbReference>
<keyword evidence="5" id="KW-1185">Reference proteome</keyword>
<dbReference type="Proteomes" id="UP000594638">
    <property type="component" value="Unassembled WGS sequence"/>
</dbReference>
<evidence type="ECO:0000313" key="5">
    <source>
        <dbReference type="Proteomes" id="UP000594638"/>
    </source>
</evidence>
<evidence type="ECO:0000256" key="2">
    <source>
        <dbReference type="ARBA" id="ARBA00022679"/>
    </source>
</evidence>
<comment type="similarity">
    <text evidence="1">Belongs to the plant acyltransferase family.</text>
</comment>
<comment type="caution">
    <text evidence="4">The sequence shown here is derived from an EMBL/GenBank/DDBJ whole genome shotgun (WGS) entry which is preliminary data.</text>
</comment>
<protein>
    <submittedName>
        <fullName evidence="4">Pelargonidin 3-O-(6-caffeoylglucoside) 5-O-(6-O-malonylglucoside) 4 -malonyltransferase-like</fullName>
    </submittedName>
</protein>
<dbReference type="Gene3D" id="3.30.559.10">
    <property type="entry name" value="Chloramphenicol acetyltransferase-like domain"/>
    <property type="match status" value="2"/>
</dbReference>
<evidence type="ECO:0000313" key="4">
    <source>
        <dbReference type="EMBL" id="CAA2957797.1"/>
    </source>
</evidence>
<evidence type="ECO:0000256" key="3">
    <source>
        <dbReference type="ARBA" id="ARBA00023315"/>
    </source>
</evidence>
<dbReference type="EMBL" id="CACTIH010000239">
    <property type="protein sequence ID" value="CAA2957797.1"/>
    <property type="molecule type" value="Genomic_DNA"/>
</dbReference>
<keyword evidence="3" id="KW-0012">Acyltransferase</keyword>
<evidence type="ECO:0000256" key="1">
    <source>
        <dbReference type="ARBA" id="ARBA00009861"/>
    </source>
</evidence>
<dbReference type="AlphaFoldDB" id="A0A8S0PW15"/>
<sequence length="431" mass="48745">MKVKILSRKLIKPCTPTPENRRSYKIASIDEINPTMNVVGILYYPFNDKMEHVLNNMEESLAQVLPQFYPFAGRYIKKAYSVDCNDEGAEYVEAQVDCELLDIIGFGVEPGELNDLLPLEVGAADEFTDPILSIQINKFKCGGIAIGACISHRIVDACSLGIFLSAWTKATRGDSTGEPIIPNFDSPFYFPGRNLGELDFGTSRTRDSNIVTKRILFGKKVIANLRDRVNHLYVKRERPPSRVLMVTSFLTEALLRSDRAKLGKPRACLIHVAANIRERTIPPLSKYSCGNLVSMGLEEYAAEETKSLDFERLVPIVDSATRKAVAECTNLLSDGEFGYKVMVDEYIDICEKSNDDNLNCLWFTDWSKFGYYEKDFGFGTPIWTSIVNIPVKNLIILMNTKEDDGIEAWLHLHKEDMPYFEQDEEIKKLVT</sequence>